<accession>A0A8S5QX58</accession>
<keyword evidence="1" id="KW-0812">Transmembrane</keyword>
<evidence type="ECO:0000256" key="1">
    <source>
        <dbReference type="SAM" id="Phobius"/>
    </source>
</evidence>
<keyword evidence="1" id="KW-1133">Transmembrane helix</keyword>
<keyword evidence="1" id="KW-0472">Membrane</keyword>
<evidence type="ECO:0000313" key="2">
    <source>
        <dbReference type="EMBL" id="DAE23798.1"/>
    </source>
</evidence>
<sequence>MDLKEIIITIMVTLVSSTAFWSFINKRIDKKEAEKSAERRALLGLLHDRIYTLGNYYIDRGHISTADYDNFNYLYEPYNALKGNGTGKRIKVAVDSLPIINE</sequence>
<proteinExistence type="predicted"/>
<feature type="transmembrane region" description="Helical" evidence="1">
    <location>
        <begin position="6"/>
        <end position="24"/>
    </location>
</feature>
<organism evidence="2">
    <name type="scientific">Siphoviridae sp. ct9lR64</name>
    <dbReference type="NCBI Taxonomy" id="2826178"/>
    <lineage>
        <taxon>Viruses</taxon>
        <taxon>Duplodnaviria</taxon>
        <taxon>Heunggongvirae</taxon>
        <taxon>Uroviricota</taxon>
        <taxon>Caudoviricetes</taxon>
    </lineage>
</organism>
<protein>
    <submittedName>
        <fullName evidence="2">Holin protein</fullName>
    </submittedName>
</protein>
<dbReference type="EMBL" id="BK015760">
    <property type="protein sequence ID" value="DAE23798.1"/>
    <property type="molecule type" value="Genomic_DNA"/>
</dbReference>
<reference evidence="2" key="1">
    <citation type="journal article" date="2021" name="Proc. Natl. Acad. Sci. U.S.A.">
        <title>A Catalog of Tens of Thousands of Viruses from Human Metagenomes Reveals Hidden Associations with Chronic Diseases.</title>
        <authorList>
            <person name="Tisza M.J."/>
            <person name="Buck C.B."/>
        </authorList>
    </citation>
    <scope>NUCLEOTIDE SEQUENCE</scope>
    <source>
        <strain evidence="2">Ct9lR64</strain>
    </source>
</reference>
<name>A0A8S5QX58_9CAUD</name>